<dbReference type="PANTHER" id="PTHR19920">
    <property type="entry name" value="WD40 PROTEIN CIAO1"/>
    <property type="match status" value="1"/>
</dbReference>
<comment type="caution">
    <text evidence="5">The sequence shown here is derived from an EMBL/GenBank/DDBJ whole genome shotgun (WGS) entry which is preliminary data.</text>
</comment>
<gene>
    <name evidence="3" type="primary">CIA1</name>
    <name evidence="5" type="ORF">WICPIJ_006320</name>
</gene>
<dbReference type="InterPro" id="IPR001680">
    <property type="entry name" value="WD40_rpt"/>
</dbReference>
<reference evidence="5" key="2">
    <citation type="submission" date="2021-01" db="EMBL/GenBank/DDBJ databases">
        <authorList>
            <person name="Schikora-Tamarit M.A."/>
        </authorList>
    </citation>
    <scope>NUCLEOTIDE SEQUENCE</scope>
    <source>
        <strain evidence="5">CBS2887</strain>
    </source>
</reference>
<evidence type="ECO:0000256" key="1">
    <source>
        <dbReference type="ARBA" id="ARBA00022574"/>
    </source>
</evidence>
<dbReference type="AlphaFoldDB" id="A0A9P8TL33"/>
<evidence type="ECO:0000256" key="2">
    <source>
        <dbReference type="ARBA" id="ARBA00022737"/>
    </source>
</evidence>
<dbReference type="PANTHER" id="PTHR19920:SF0">
    <property type="entry name" value="CYTOSOLIC IRON-SULFUR PROTEIN ASSEMBLY PROTEIN CIAO1-RELATED"/>
    <property type="match status" value="1"/>
</dbReference>
<dbReference type="PROSITE" id="PS50082">
    <property type="entry name" value="WD_REPEATS_2"/>
    <property type="match status" value="5"/>
</dbReference>
<evidence type="ECO:0000256" key="4">
    <source>
        <dbReference type="PROSITE-ProRule" id="PRU00221"/>
    </source>
</evidence>
<evidence type="ECO:0000313" key="6">
    <source>
        <dbReference type="Proteomes" id="UP000774326"/>
    </source>
</evidence>
<dbReference type="InterPro" id="IPR036322">
    <property type="entry name" value="WD40_repeat_dom_sf"/>
</dbReference>
<protein>
    <recommendedName>
        <fullName evidence="3">Probable cytosolic iron-sulfur protein assembly protein 1</fullName>
    </recommendedName>
</protein>
<dbReference type="InterPro" id="IPR020472">
    <property type="entry name" value="WD40_PAC1"/>
</dbReference>
<dbReference type="Proteomes" id="UP000774326">
    <property type="component" value="Unassembled WGS sequence"/>
</dbReference>
<feature type="repeat" description="WD" evidence="4">
    <location>
        <begin position="320"/>
        <end position="335"/>
    </location>
</feature>
<feature type="repeat" description="WD" evidence="4">
    <location>
        <begin position="11"/>
        <end position="52"/>
    </location>
</feature>
<accession>A0A9P8TL33</accession>
<dbReference type="GO" id="GO:0097361">
    <property type="term" value="C:cytosolic [4Fe-4S] assembly targeting complex"/>
    <property type="evidence" value="ECO:0007669"/>
    <property type="project" value="InterPro"/>
</dbReference>
<dbReference type="HAMAP" id="MF_03037">
    <property type="entry name" value="ciao1"/>
    <property type="match status" value="1"/>
</dbReference>
<dbReference type="GO" id="GO:0016226">
    <property type="term" value="P:iron-sulfur cluster assembly"/>
    <property type="evidence" value="ECO:0007669"/>
    <property type="project" value="UniProtKB-UniRule"/>
</dbReference>
<organism evidence="5 6">
    <name type="scientific">Wickerhamomyces pijperi</name>
    <name type="common">Yeast</name>
    <name type="synonym">Pichia pijperi</name>
    <dbReference type="NCBI Taxonomy" id="599730"/>
    <lineage>
        <taxon>Eukaryota</taxon>
        <taxon>Fungi</taxon>
        <taxon>Dikarya</taxon>
        <taxon>Ascomycota</taxon>
        <taxon>Saccharomycotina</taxon>
        <taxon>Saccharomycetes</taxon>
        <taxon>Phaffomycetales</taxon>
        <taxon>Wickerhamomycetaceae</taxon>
        <taxon>Wickerhamomyces</taxon>
    </lineage>
</organism>
<dbReference type="SMART" id="SM00320">
    <property type="entry name" value="WD40"/>
    <property type="match status" value="7"/>
</dbReference>
<sequence length="335" mass="37711">MTIQLQLHHSIRAHQDKLWSLSVHKTQPLLATASSDKTCKIFNLSTKQEITSLDDTHKRSIRTVAWKPIVGDDDDEVEPSLACGSFDSTISVWGQDQTEWSLFAVIEGHENEVKCVAWNNSGELLASCSRDKTIWIWEADRDNEEFECISVLQDHTQDVKCVTWHDSLDLLASGSYDDSVRLWREEDDDEDWGCFAELKGHKGTVWGVGFEKGEERLRVVSCSDDHTVKVWKCVDDADEEDVWIEQSTLPSAHQRAVYSVCWSGVSGRIASVGSDGRLVVYEEDEEAGSGKWNIVAVKELAHGVYEVNSVKWFSLQGKEYLITGGDDGVVNIWSI</sequence>
<feature type="repeat" description="WD" evidence="4">
    <location>
        <begin position="106"/>
        <end position="147"/>
    </location>
</feature>
<dbReference type="Gene3D" id="2.130.10.10">
    <property type="entry name" value="YVTN repeat-like/Quinoprotein amine dehydrogenase"/>
    <property type="match status" value="1"/>
</dbReference>
<dbReference type="GO" id="GO:0005634">
    <property type="term" value="C:nucleus"/>
    <property type="evidence" value="ECO:0007669"/>
    <property type="project" value="UniProtKB-SubCell"/>
</dbReference>
<comment type="subcellular location">
    <subcellularLocation>
        <location evidence="3">Cytoplasm</location>
    </subcellularLocation>
    <subcellularLocation>
        <location evidence="3">Nucleus</location>
    </subcellularLocation>
    <text evidence="3">Preferentially localized to the nucleus.</text>
</comment>
<proteinExistence type="inferred from homology"/>
<comment type="function">
    <text evidence="3">Essential component of the cytosolic iron-sulfur (Fe/S) protein assembly machinery. Required for the maturation of extramitochondrial Fe/S proteins.</text>
</comment>
<keyword evidence="6" id="KW-1185">Reference proteome</keyword>
<dbReference type="SUPFAM" id="SSF50978">
    <property type="entry name" value="WD40 repeat-like"/>
    <property type="match status" value="1"/>
</dbReference>
<comment type="subunit">
    <text evidence="3">Interacts with NAR1.</text>
</comment>
<evidence type="ECO:0000313" key="5">
    <source>
        <dbReference type="EMBL" id="KAH3682714.1"/>
    </source>
</evidence>
<comment type="similarity">
    <text evidence="3">Belongs to the WD repeat CIA1 family.</text>
</comment>
<dbReference type="EMBL" id="JAEUBG010003483">
    <property type="protein sequence ID" value="KAH3682714.1"/>
    <property type="molecule type" value="Genomic_DNA"/>
</dbReference>
<dbReference type="InterPro" id="IPR028608">
    <property type="entry name" value="CIAO1/Cia1"/>
</dbReference>
<keyword evidence="3" id="KW-0963">Cytoplasm</keyword>
<dbReference type="InterPro" id="IPR015943">
    <property type="entry name" value="WD40/YVTN_repeat-like_dom_sf"/>
</dbReference>
<dbReference type="PROSITE" id="PS50294">
    <property type="entry name" value="WD_REPEATS_REGION"/>
    <property type="match status" value="3"/>
</dbReference>
<keyword evidence="3" id="KW-0539">Nucleus</keyword>
<keyword evidence="1 4" id="KW-0853">WD repeat</keyword>
<reference evidence="5" key="1">
    <citation type="journal article" date="2021" name="Open Biol.">
        <title>Shared evolutionary footprints suggest mitochondrial oxidative damage underlies multiple complex I losses in fungi.</title>
        <authorList>
            <person name="Schikora-Tamarit M.A."/>
            <person name="Marcet-Houben M."/>
            <person name="Nosek J."/>
            <person name="Gabaldon T."/>
        </authorList>
    </citation>
    <scope>NUCLEOTIDE SEQUENCE</scope>
    <source>
        <strain evidence="5">CBS2887</strain>
    </source>
</reference>
<dbReference type="CDD" id="cd00200">
    <property type="entry name" value="WD40"/>
    <property type="match status" value="1"/>
</dbReference>
<keyword evidence="2" id="KW-0677">Repeat</keyword>
<dbReference type="OrthoDB" id="284782at2759"/>
<dbReference type="PRINTS" id="PR00320">
    <property type="entry name" value="GPROTEINBRPT"/>
</dbReference>
<name>A0A9P8TL33_WICPI</name>
<feature type="repeat" description="WD" evidence="4">
    <location>
        <begin position="198"/>
        <end position="232"/>
    </location>
</feature>
<feature type="repeat" description="WD" evidence="4">
    <location>
        <begin position="152"/>
        <end position="183"/>
    </location>
</feature>
<evidence type="ECO:0000256" key="3">
    <source>
        <dbReference type="HAMAP-Rule" id="MF_03037"/>
    </source>
</evidence>
<dbReference type="Pfam" id="PF00400">
    <property type="entry name" value="WD40"/>
    <property type="match status" value="6"/>
</dbReference>